<dbReference type="InterPro" id="IPR013783">
    <property type="entry name" value="Ig-like_fold"/>
</dbReference>
<accession>A0A3M9N412</accession>
<evidence type="ECO:0000256" key="1">
    <source>
        <dbReference type="SAM" id="SignalP"/>
    </source>
</evidence>
<dbReference type="RefSeq" id="WP_123132059.1">
    <property type="nucleotide sequence ID" value="NZ_RJJE01000003.1"/>
</dbReference>
<dbReference type="PROSITE" id="PS50093">
    <property type="entry name" value="PKD"/>
    <property type="match status" value="1"/>
</dbReference>
<feature type="chain" id="PRO_5018006689" description="PKD domain-containing protein" evidence="1">
    <location>
        <begin position="24"/>
        <end position="1742"/>
    </location>
</feature>
<keyword evidence="1" id="KW-0732">Signal</keyword>
<dbReference type="Gene3D" id="2.60.40.10">
    <property type="entry name" value="Immunoglobulins"/>
    <property type="match status" value="3"/>
</dbReference>
<dbReference type="NCBIfam" id="TIGR04131">
    <property type="entry name" value="Bac_Flav_CTERM"/>
    <property type="match status" value="1"/>
</dbReference>
<name>A0A3M9N412_9BACT</name>
<comment type="caution">
    <text evidence="3">The sequence shown here is derived from an EMBL/GenBank/DDBJ whole genome shotgun (WGS) entry which is preliminary data.</text>
</comment>
<gene>
    <name evidence="3" type="ORF">EFA69_05275</name>
</gene>
<dbReference type="InterPro" id="IPR000601">
    <property type="entry name" value="PKD_dom"/>
</dbReference>
<dbReference type="OrthoDB" id="7794186at2"/>
<dbReference type="Pfam" id="PF19081">
    <property type="entry name" value="Ig_7"/>
    <property type="match status" value="6"/>
</dbReference>
<evidence type="ECO:0000313" key="4">
    <source>
        <dbReference type="Proteomes" id="UP000271010"/>
    </source>
</evidence>
<dbReference type="InterPro" id="IPR044023">
    <property type="entry name" value="Ig_7"/>
</dbReference>
<proteinExistence type="predicted"/>
<feature type="domain" description="PKD" evidence="2">
    <location>
        <begin position="58"/>
        <end position="120"/>
    </location>
</feature>
<evidence type="ECO:0000259" key="2">
    <source>
        <dbReference type="PROSITE" id="PS50093"/>
    </source>
</evidence>
<dbReference type="CDD" id="cd00146">
    <property type="entry name" value="PKD"/>
    <property type="match status" value="1"/>
</dbReference>
<dbReference type="SUPFAM" id="SSF49299">
    <property type="entry name" value="PKD domain"/>
    <property type="match status" value="1"/>
</dbReference>
<dbReference type="InterPro" id="IPR022409">
    <property type="entry name" value="PKD/Chitinase_dom"/>
</dbReference>
<dbReference type="EMBL" id="RJJE01000003">
    <property type="protein sequence ID" value="RNI31923.1"/>
    <property type="molecule type" value="Genomic_DNA"/>
</dbReference>
<dbReference type="Pfam" id="PF13585">
    <property type="entry name" value="CHU_C"/>
    <property type="match status" value="1"/>
</dbReference>
<dbReference type="InterPro" id="IPR035986">
    <property type="entry name" value="PKD_dom_sf"/>
</dbReference>
<dbReference type="Proteomes" id="UP000271010">
    <property type="component" value="Unassembled WGS sequence"/>
</dbReference>
<dbReference type="InterPro" id="IPR026341">
    <property type="entry name" value="T9SS_type_B"/>
</dbReference>
<organism evidence="3 4">
    <name type="scientific">Rufibacter immobilis</name>
    <dbReference type="NCBI Taxonomy" id="1348778"/>
    <lineage>
        <taxon>Bacteria</taxon>
        <taxon>Pseudomonadati</taxon>
        <taxon>Bacteroidota</taxon>
        <taxon>Cytophagia</taxon>
        <taxon>Cytophagales</taxon>
        <taxon>Hymenobacteraceae</taxon>
        <taxon>Rufibacter</taxon>
    </lineage>
</organism>
<evidence type="ECO:0000313" key="3">
    <source>
        <dbReference type="EMBL" id="RNI31923.1"/>
    </source>
</evidence>
<protein>
    <recommendedName>
        <fullName evidence="2">PKD domain-containing protein</fullName>
    </recommendedName>
</protein>
<reference evidence="3 4" key="1">
    <citation type="submission" date="2018-11" db="EMBL/GenBank/DDBJ databases">
        <title>Rufibacter latericius sp. nov., isolated from water in Baiyang Lake.</title>
        <authorList>
            <person name="Yang Y."/>
        </authorList>
    </citation>
    <scope>NUCLEOTIDE SEQUENCE [LARGE SCALE GENOMIC DNA]</scope>
    <source>
        <strain evidence="3 4">MCC P1</strain>
    </source>
</reference>
<dbReference type="SMART" id="SM00089">
    <property type="entry name" value="PKD"/>
    <property type="match status" value="2"/>
</dbReference>
<keyword evidence="4" id="KW-1185">Reference proteome</keyword>
<sequence length="1742" mass="183181">MAPIKQFFQSLGFLLLLSYASYAQTCPDQPDASLADANEENFTRCSSVGGSVNYQLVVTNESKTSSTNRQYTIEWGDGSSNTYPANFTGATHTYTSQGSFNLKYTVTSASGCTETKTYSVFNGSTPGIGIQSPNNTSECAPAAFTFGITGTEANATNTTYKIWFDDGTDTLRFTQETIPSSITHAFTKSSEGKPKGFTMYAVAYGCIPKQAEVSGIIISTKPIPAFSISPEGAICPNQTVKLNDQTKGGFNGNNVGGNTSGYRRLWTISPSTGWEFTNSTNASSISPSILFKEKGSYKITLAVTPSGTSSTCLGDSIIKTIVVQDLPAAATAAPATICSGTTATLTAEGDAPIYRWFATATATTPLFTGATFTTPTLTKTTTYYIEAALNGGCANPTRTPVTVTVQPLPAIPSAPGVATCVGSPATLKATTSAGKVYWYATATGGDTLATGNTFVTPALTATTTYYAATLSPQGCFSSSRRAVKVTVQPVISGNTISAPQILCETEPAATLTGGTPKGGSGNYTYLWESSQDGVTFIDANKDVEGGNNGANYNPGVLGKTTWFRRTVISGTCSDISDPVQITVVPQVTNNIVLAAAPTICYDATTTIAGSVPAGGNGGTPAYLWETSTTSATEGFTSAAGDNNKQSYETAELKENTWFRRKVTIDGCVQTSTAVLVSINMISFPPKAASVTICSGATATLTATAPGGPYEWYISATAKAPIFTGDTFTTEVLFASTSFFVQSKATGNCSEARTEVKVTVQPPIANNTIAGVQEICTGSTPTSLTGTRPTGGDDTPIYVWESRVDKEGTVFGLAAGTRTNQNYAPTALTETTLFRRKVTMGTCVEYSNEIRVVVTPALTKVTMPADMMVCEGASAPIINAPVAQGGNGKYIYKWEVSYSSATTGFDTAPGTSNEATYAPNILKNNAWFRRITISGSCQIVSSAVKISVLPLPALPIAKDVVVCQNAVATLTATPASSNQKIQWFDVATGGNLLAEGNTFTTPQALQQNTSYYAQAVTSNGCLSSARVEVKVTVTPLPAAPDTIATTVCHSEKAIVQVKNPAANTSYEWFSGATGGTALFRGPVYTTGALLQTTTFYVQAVTGGCPGPRAAVQVTVQDPIGNNVVSGAQEICAGTNAATLTATLPTGGLGTDTYTWVWETSTDGITYTTASGASKLDSYTPSKLYETTWIRRVIRSGNCVPSVSEPVKILVSPSIINNYIQDNQVIFINTKPAAFTGTTPTGGTGTFTYRWESSLDGKNFKAITENGTSKTYASVALTETTWFRRVVISSGCQAPSNVVKVTVNSAISQNTISADQSICVGTAPNLLVGSQPTGGDGNYNFVWEMSTSGSSSSFVTAPYNPAATNGNPTGQSYAPAAVNQTTWFRRKVSSGNTTHISNLVKVTVFSAITNNTISTDQTVCVGSAPARLTGTAPAGGNRSYGYVWESSTSGPDSGFGTAFGTNSEQHYTPGNLQRTTWFRRRVISGGCTSAESNVVKITVTVPQPPTVQDVSICGGNSATLTAVTNDASTVVEWYGQAEGGRQLGSGHSFTTPILKETTTYYVRSVTQNCTSVRVPVTVHIPAPTANAGEDQTVVSGDFVTLSASGGLSYSWSPSTGMNNSNIANPVVKPTQDTEYTVTVTTQDGCTSTDKVFVKVLEKVKVYNGFTPNGDGANDVWEIPHLQKYPNCQVEVFNRWGNKVFESRGYEKPWDGRMNGQPLPAATYYYIIHLGEKENPLTGNVTIIK</sequence>
<feature type="signal peptide" evidence="1">
    <location>
        <begin position="1"/>
        <end position="23"/>
    </location>
</feature>